<dbReference type="RefSeq" id="YP_009051509.1">
    <property type="nucleotide sequence ID" value="NC_024678.1"/>
</dbReference>
<gene>
    <name evidence="2" type="primary">ATP8</name>
</gene>
<dbReference type="GeneID" id="20006201"/>
<keyword evidence="1" id="KW-1133">Transmembrane helix</keyword>
<feature type="transmembrane region" description="Helical" evidence="1">
    <location>
        <begin position="12"/>
        <end position="35"/>
    </location>
</feature>
<proteinExistence type="predicted"/>
<keyword evidence="1" id="KW-0472">Membrane</keyword>
<geneLocation type="mitochondrion" evidence="2"/>
<dbReference type="EMBL" id="KJ729019">
    <property type="protein sequence ID" value="AIH15670.1"/>
    <property type="molecule type" value="Genomic_DNA"/>
</dbReference>
<keyword evidence="2" id="KW-0496">Mitochondrion</keyword>
<keyword evidence="1" id="KW-0812">Transmembrane</keyword>
<dbReference type="CTD" id="4509"/>
<evidence type="ECO:0000256" key="1">
    <source>
        <dbReference type="SAM" id="Phobius"/>
    </source>
</evidence>
<evidence type="ECO:0000313" key="2">
    <source>
        <dbReference type="EMBL" id="AIH15670.1"/>
    </source>
</evidence>
<sequence>MYQLSPMNWIYYLLFMIFLFFYLYLILFSLENFIFSVKLMKKI</sequence>
<reference evidence="2" key="1">
    <citation type="journal article" date="2014" name="PLoS ONE">
        <title>The complete mitochondrial genomes of six species of tetranychus provide insights into the phylogeny and evolution of spider mites.</title>
        <authorList>
            <person name="Chen D.S."/>
            <person name="Jin P.Y."/>
            <person name="Zhang K.J."/>
            <person name="Ding X.L."/>
            <person name="Yang S.X."/>
            <person name="Ju J.F."/>
            <person name="Zhao J.Y."/>
            <person name="Hong X.Y."/>
        </authorList>
    </citation>
    <scope>NUCLEOTIDE SEQUENCE</scope>
</reference>
<accession>A0A075XA32</accession>
<protein>
    <submittedName>
        <fullName evidence="2">ATP synthase F0 subunit 8</fullName>
    </submittedName>
</protein>
<name>A0A075XA32_TETML</name>
<dbReference type="AlphaFoldDB" id="A0A075XA32"/>
<organism evidence="2">
    <name type="scientific">Tetranychus malaysiensis</name>
    <name type="common">Spider mite</name>
    <dbReference type="NCBI Taxonomy" id="1215688"/>
    <lineage>
        <taxon>Eukaryota</taxon>
        <taxon>Metazoa</taxon>
        <taxon>Ecdysozoa</taxon>
        <taxon>Arthropoda</taxon>
        <taxon>Chelicerata</taxon>
        <taxon>Arachnida</taxon>
        <taxon>Acari</taxon>
        <taxon>Acariformes</taxon>
        <taxon>Trombidiformes</taxon>
        <taxon>Prostigmata</taxon>
        <taxon>Eleutherengona</taxon>
        <taxon>Raphignathae</taxon>
        <taxon>Tetranychoidea</taxon>
        <taxon>Tetranychidae</taxon>
        <taxon>Tetranychus</taxon>
    </lineage>
</organism>